<organism evidence="3 4">
    <name type="scientific">Arundinibacter roseus</name>
    <dbReference type="NCBI Taxonomy" id="2070510"/>
    <lineage>
        <taxon>Bacteria</taxon>
        <taxon>Pseudomonadati</taxon>
        <taxon>Bacteroidota</taxon>
        <taxon>Cytophagia</taxon>
        <taxon>Cytophagales</taxon>
        <taxon>Spirosomataceae</taxon>
        <taxon>Arundinibacter</taxon>
    </lineage>
</organism>
<keyword evidence="2" id="KW-0812">Transmembrane</keyword>
<dbReference type="Proteomes" id="UP000295706">
    <property type="component" value="Unassembled WGS sequence"/>
</dbReference>
<dbReference type="RefSeq" id="WP_132118992.1">
    <property type="nucleotide sequence ID" value="NZ_SMJU01000008.1"/>
</dbReference>
<feature type="transmembrane region" description="Helical" evidence="2">
    <location>
        <begin position="20"/>
        <end position="40"/>
    </location>
</feature>
<dbReference type="AlphaFoldDB" id="A0A4R4KCZ8"/>
<evidence type="ECO:0000256" key="2">
    <source>
        <dbReference type="SAM" id="Phobius"/>
    </source>
</evidence>
<protein>
    <submittedName>
        <fullName evidence="3">Uncharacterized protein</fullName>
    </submittedName>
</protein>
<name>A0A4R4KCZ8_9BACT</name>
<sequence length="77" mass="8251">MDRQELNEETRATKKVNKTWIWIIAVGLLLMVIAFVGGVFNHDGNVAPGSTPTPGAMSSDTVNGDAYADTLATDSRN</sequence>
<evidence type="ECO:0000256" key="1">
    <source>
        <dbReference type="SAM" id="MobiDB-lite"/>
    </source>
</evidence>
<reference evidence="3 4" key="1">
    <citation type="submission" date="2019-02" db="EMBL/GenBank/DDBJ databases">
        <title>Arundinibacter roseus gen. nov., sp. nov., a new member of the family Cytophagaceae.</title>
        <authorList>
            <person name="Szuroczki S."/>
            <person name="Khayer B."/>
            <person name="Sproer C."/>
            <person name="Toumi M."/>
            <person name="Szabo A."/>
            <person name="Felfoldi T."/>
            <person name="Schumann P."/>
            <person name="Toth E."/>
        </authorList>
    </citation>
    <scope>NUCLEOTIDE SEQUENCE [LARGE SCALE GENOMIC DNA]</scope>
    <source>
        <strain evidence="3 4">DMA-k-7a</strain>
    </source>
</reference>
<keyword evidence="2" id="KW-0472">Membrane</keyword>
<evidence type="ECO:0000313" key="4">
    <source>
        <dbReference type="Proteomes" id="UP000295706"/>
    </source>
</evidence>
<feature type="region of interest" description="Disordered" evidence="1">
    <location>
        <begin position="46"/>
        <end position="77"/>
    </location>
</feature>
<accession>A0A4R4KCZ8</accession>
<feature type="compositionally biased region" description="Polar residues" evidence="1">
    <location>
        <begin position="48"/>
        <end position="62"/>
    </location>
</feature>
<comment type="caution">
    <text evidence="3">The sequence shown here is derived from an EMBL/GenBank/DDBJ whole genome shotgun (WGS) entry which is preliminary data.</text>
</comment>
<gene>
    <name evidence="3" type="ORF">EZE20_14850</name>
</gene>
<evidence type="ECO:0000313" key="3">
    <source>
        <dbReference type="EMBL" id="TDB64209.1"/>
    </source>
</evidence>
<keyword evidence="2" id="KW-1133">Transmembrane helix</keyword>
<dbReference type="OrthoDB" id="963154at2"/>
<dbReference type="EMBL" id="SMJU01000008">
    <property type="protein sequence ID" value="TDB64209.1"/>
    <property type="molecule type" value="Genomic_DNA"/>
</dbReference>
<keyword evidence="4" id="KW-1185">Reference proteome</keyword>
<proteinExistence type="predicted"/>